<proteinExistence type="predicted"/>
<dbReference type="EMBL" id="GGEC01090229">
    <property type="protein sequence ID" value="MBX70713.1"/>
    <property type="molecule type" value="Transcribed_RNA"/>
</dbReference>
<reference evidence="1" key="1">
    <citation type="submission" date="2018-02" db="EMBL/GenBank/DDBJ databases">
        <title>Rhizophora mucronata_Transcriptome.</title>
        <authorList>
            <person name="Meera S.P."/>
            <person name="Sreeshan A."/>
            <person name="Augustine A."/>
        </authorList>
    </citation>
    <scope>NUCLEOTIDE SEQUENCE</scope>
    <source>
        <tissue evidence="1">Leaf</tissue>
    </source>
</reference>
<protein>
    <submittedName>
        <fullName evidence="1">Uncharacterized protein</fullName>
    </submittedName>
</protein>
<evidence type="ECO:0000313" key="1">
    <source>
        <dbReference type="EMBL" id="MBX70713.1"/>
    </source>
</evidence>
<organism evidence="1">
    <name type="scientific">Rhizophora mucronata</name>
    <name type="common">Asiatic mangrove</name>
    <dbReference type="NCBI Taxonomy" id="61149"/>
    <lineage>
        <taxon>Eukaryota</taxon>
        <taxon>Viridiplantae</taxon>
        <taxon>Streptophyta</taxon>
        <taxon>Embryophyta</taxon>
        <taxon>Tracheophyta</taxon>
        <taxon>Spermatophyta</taxon>
        <taxon>Magnoliopsida</taxon>
        <taxon>eudicotyledons</taxon>
        <taxon>Gunneridae</taxon>
        <taxon>Pentapetalae</taxon>
        <taxon>rosids</taxon>
        <taxon>fabids</taxon>
        <taxon>Malpighiales</taxon>
        <taxon>Rhizophoraceae</taxon>
        <taxon>Rhizophora</taxon>
    </lineage>
</organism>
<sequence>MSRFLSRIQPKM</sequence>
<accession>A0A2P2QUP0</accession>
<name>A0A2P2QUP0_RHIMU</name>